<feature type="compositionally biased region" description="Polar residues" evidence="8">
    <location>
        <begin position="720"/>
        <end position="733"/>
    </location>
</feature>
<keyword evidence="12" id="KW-1185">Reference proteome</keyword>
<evidence type="ECO:0000256" key="2">
    <source>
        <dbReference type="ARBA" id="ARBA00022723"/>
    </source>
</evidence>
<evidence type="ECO:0000256" key="3">
    <source>
        <dbReference type="ARBA" id="ARBA00022771"/>
    </source>
</evidence>
<feature type="region of interest" description="Disordered" evidence="8">
    <location>
        <begin position="1195"/>
        <end position="1217"/>
    </location>
</feature>
<protein>
    <submittedName>
        <fullName evidence="11">Mucin-5AC-like</fullName>
    </submittedName>
</protein>
<feature type="compositionally biased region" description="Low complexity" evidence="8">
    <location>
        <begin position="636"/>
        <end position="647"/>
    </location>
</feature>
<feature type="compositionally biased region" description="Low complexity" evidence="8">
    <location>
        <begin position="106"/>
        <end position="166"/>
    </location>
</feature>
<feature type="region of interest" description="Disordered" evidence="8">
    <location>
        <begin position="1109"/>
        <end position="1150"/>
    </location>
</feature>
<organism evidence="11 12">
    <name type="scientific">Cyprinodon variegatus</name>
    <name type="common">Sheepshead minnow</name>
    <dbReference type="NCBI Taxonomy" id="28743"/>
    <lineage>
        <taxon>Eukaryota</taxon>
        <taxon>Metazoa</taxon>
        <taxon>Chordata</taxon>
        <taxon>Craniata</taxon>
        <taxon>Vertebrata</taxon>
        <taxon>Euteleostomi</taxon>
        <taxon>Actinopterygii</taxon>
        <taxon>Neopterygii</taxon>
        <taxon>Teleostei</taxon>
        <taxon>Neoteleostei</taxon>
        <taxon>Acanthomorphata</taxon>
        <taxon>Ovalentaria</taxon>
        <taxon>Atherinomorphae</taxon>
        <taxon>Cyprinodontiformes</taxon>
        <taxon>Cyprinodontidae</taxon>
        <taxon>Cyprinodon</taxon>
    </lineage>
</organism>
<dbReference type="STRING" id="28743.ENSCVAP00000005940"/>
<feature type="compositionally biased region" description="Pro residues" evidence="8">
    <location>
        <begin position="296"/>
        <end position="318"/>
    </location>
</feature>
<dbReference type="InterPro" id="IPR050548">
    <property type="entry name" value="PcG_chromatin_remod_factors"/>
</dbReference>
<feature type="compositionally biased region" description="Basic and acidic residues" evidence="8">
    <location>
        <begin position="1231"/>
        <end position="1241"/>
    </location>
</feature>
<keyword evidence="2" id="KW-0479">Metal-binding</keyword>
<dbReference type="Pfam" id="PF21319">
    <property type="entry name" value="zf-FCS_1"/>
    <property type="match status" value="1"/>
</dbReference>
<proteinExistence type="predicted"/>
<feature type="region of interest" description="Disordered" evidence="8">
    <location>
        <begin position="1"/>
        <end position="74"/>
    </location>
</feature>
<feature type="domain" description="FCS-type" evidence="10">
    <location>
        <begin position="1148"/>
        <end position="1182"/>
    </location>
</feature>
<name>A0A3Q2FLW7_CYPVA</name>
<feature type="compositionally biased region" description="Polar residues" evidence="8">
    <location>
        <begin position="951"/>
        <end position="969"/>
    </location>
</feature>
<dbReference type="SMART" id="SM00454">
    <property type="entry name" value="SAM"/>
    <property type="match status" value="1"/>
</dbReference>
<feature type="region of interest" description="Disordered" evidence="8">
    <location>
        <begin position="1230"/>
        <end position="1278"/>
    </location>
</feature>
<feature type="compositionally biased region" description="Basic and acidic residues" evidence="8">
    <location>
        <begin position="509"/>
        <end position="538"/>
    </location>
</feature>
<dbReference type="GO" id="GO:0003682">
    <property type="term" value="F:chromatin binding"/>
    <property type="evidence" value="ECO:0007669"/>
    <property type="project" value="TreeGrafter"/>
</dbReference>
<dbReference type="OMA" id="QIQRPPE"/>
<feature type="region of interest" description="Disordered" evidence="8">
    <location>
        <begin position="819"/>
        <end position="898"/>
    </location>
</feature>
<sequence>MMDKEPIQQSQSEKAANGSAPSTPTTPTPPRLIPNPMLLDSPAPTLTPTTSSPPPPLTPAPSVSSAHGPKAAAAGGALSPHILVPAPPKLTSTAAPALRTYSRPILPSPAIKASPSPSTQSSSSSSCSAVTVTAASSLSSSSSSGVTASITTTSTKTSTSLTNGSTRPGPTSTAITPFHTPASPPGRQAQQANPAGTPGLVRANQGPSPVRQRVSQQALLLGKGLKGSGQDQVLLRAKMLILTSAMRPAQSPSSSSSSSSVPSSNPASAQLQSLTLRPPPPGTLTIPPSLRLKPPSSAPPPLSRPNAPVFPPLRPRPQPSTTTTESQTTPSRYLPVPPPIRAVPLRPRLHSPSSHRATTPRHSQALQPISAAPSSQTVSVSKPLTGLKSAPSTPTVLAPSPSQNSLGSSSNHFERSPSAARQLQMIALSSGHQSQAGAYAHTVVPSKPAELVELSSQSKRTGNKEDLGRIPLKSPPLPSAPSHSQTLNKKREPKETEEQGDSSRGAKPGVRDEQSVSKDFLGEQDVHIEKVKQEKLAKMEPNPESERDKDPMEITEEEEKDKERRGKKRKLEEEEGDAAMDTSDSLVARPLHQNQNTEPLSAPDTVKDANIESKPKLDLSPIPVKAPLKGLVSVKTPVTEPTPVGTPGQAPIKPSVKGPVSTRTQATGTVPVQTAVTGPVSAKTPVTGPATVSTPIKGPASTRIQVTGPVSIKTPLTGPASGNTTVKGTTPTQSPVTESVPVATPVAAPGPVESPVIVPVPLKTSVKGAVPTKAQVTGTAPVQTPVKGPAPVHPPIKGPAPVHPPIKGPAPVHPPIKGPAPVHPPIKGPAPVHPPIKGPAPVHPPIKGPAPVHPPIKGPAPVHPPIKGPAPVHPQIKGPAPVHPPIKGPASTKTPVAVPVQTPVTGPAPIKTPLIELVSTQTQTKGLVLSHKPVIGPILVQPPATEPVPENSAQSQRLSEPQRDLQLSQEDFCENMSTQSDNQSALSSLSSQSPPSSPFIVTSSENPPPLLPAQVTTPTDLSLTHHGAAKADKTPSDSHHAPEAESEPNYQSEEESESFSQSLGGPWEMKAWPEGRQVLTHLVEGFVIQEGLQPFPVNRSSLLVPEQAPKQEVNGTNGREALPAVEPIKQTEPSTDSEEEDAGDAESGHRDRTVLHCQFCGKRGHAHNFMRSKRFCSTSCARGFNVRLTKRLRALSAGSRSERPRPTLNRAESVPGKPLLLRLPRDLWSAGRREKDGKEKPATAAVVEQKDEEEDTDTQESPHVFGEAEEDDDDGGEEDPAVAMVARMERRAARRARRASAPAVSASTPTTTFRPAPSQWSVEEVTAFIHTLPGCGDVAEAFRMQEIDGQALLLLTEDHLMTSMNIKLGPALKICAHINALKNQ</sequence>
<evidence type="ECO:0000256" key="6">
    <source>
        <dbReference type="ARBA" id="ARBA00023242"/>
    </source>
</evidence>
<dbReference type="GeneTree" id="ENSGT00940000154964"/>
<evidence type="ECO:0000256" key="8">
    <source>
        <dbReference type="SAM" id="MobiDB-lite"/>
    </source>
</evidence>
<dbReference type="SUPFAM" id="SSF47769">
    <property type="entry name" value="SAM/Pointed domain"/>
    <property type="match status" value="1"/>
</dbReference>
<dbReference type="GO" id="GO:0008270">
    <property type="term" value="F:zinc ion binding"/>
    <property type="evidence" value="ECO:0007669"/>
    <property type="project" value="UniProtKB-KW"/>
</dbReference>
<feature type="compositionally biased region" description="Polar residues" evidence="8">
    <location>
        <begin position="351"/>
        <end position="382"/>
    </location>
</feature>
<dbReference type="InterPro" id="IPR013761">
    <property type="entry name" value="SAM/pointed_sf"/>
</dbReference>
<dbReference type="GO" id="GO:0042393">
    <property type="term" value="F:histone binding"/>
    <property type="evidence" value="ECO:0007669"/>
    <property type="project" value="TreeGrafter"/>
</dbReference>
<dbReference type="InterPro" id="IPR012313">
    <property type="entry name" value="Znf_FCS"/>
</dbReference>
<dbReference type="Ensembl" id="ENSCVAT00000005839.1">
    <property type="protein sequence ID" value="ENSCVAP00000005940.1"/>
    <property type="gene ID" value="ENSCVAG00000007409.1"/>
</dbReference>
<dbReference type="Pfam" id="PF00536">
    <property type="entry name" value="SAM_1"/>
    <property type="match status" value="1"/>
</dbReference>
<evidence type="ECO:0000259" key="10">
    <source>
        <dbReference type="PROSITE" id="PS51024"/>
    </source>
</evidence>
<accession>A0A3Q2FLW7</accession>
<feature type="compositionally biased region" description="Basic and acidic residues" evidence="8">
    <location>
        <begin position="605"/>
        <end position="617"/>
    </location>
</feature>
<reference evidence="11" key="2">
    <citation type="submission" date="2025-09" db="UniProtKB">
        <authorList>
            <consortium name="Ensembl"/>
        </authorList>
    </citation>
    <scope>IDENTIFICATION</scope>
</reference>
<dbReference type="PROSITE" id="PS51024">
    <property type="entry name" value="ZF_FCS"/>
    <property type="match status" value="1"/>
</dbReference>
<dbReference type="GO" id="GO:0035102">
    <property type="term" value="C:PRC1 complex"/>
    <property type="evidence" value="ECO:0007669"/>
    <property type="project" value="TreeGrafter"/>
</dbReference>
<keyword evidence="3 7" id="KW-0863">Zinc-finger</keyword>
<dbReference type="GO" id="GO:0045892">
    <property type="term" value="P:negative regulation of DNA-templated transcription"/>
    <property type="evidence" value="ECO:0007669"/>
    <property type="project" value="TreeGrafter"/>
</dbReference>
<feature type="region of interest" description="Disordered" evidence="8">
    <location>
        <begin position="245"/>
        <end position="622"/>
    </location>
</feature>
<feature type="compositionally biased region" description="Pro residues" evidence="8">
    <location>
        <begin position="24"/>
        <end position="33"/>
    </location>
</feature>
<feature type="compositionally biased region" description="Low complexity" evidence="8">
    <location>
        <begin position="41"/>
        <end position="50"/>
    </location>
</feature>
<feature type="domain" description="SAM" evidence="9">
    <location>
        <begin position="1320"/>
        <end position="1384"/>
    </location>
</feature>
<feature type="compositionally biased region" description="Acidic residues" evidence="8">
    <location>
        <begin position="1267"/>
        <end position="1278"/>
    </location>
</feature>
<evidence type="ECO:0000313" key="12">
    <source>
        <dbReference type="Proteomes" id="UP000265020"/>
    </source>
</evidence>
<dbReference type="InterPro" id="IPR038603">
    <property type="entry name" value="Znf_FCS_sf"/>
</dbReference>
<dbReference type="Gene3D" id="3.30.60.160">
    <property type="match status" value="1"/>
</dbReference>
<feature type="compositionally biased region" description="Acidic residues" evidence="8">
    <location>
        <begin position="1135"/>
        <end position="1144"/>
    </location>
</feature>
<feature type="compositionally biased region" description="Low complexity" evidence="8">
    <location>
        <begin position="319"/>
        <end position="332"/>
    </location>
</feature>
<evidence type="ECO:0000256" key="7">
    <source>
        <dbReference type="PROSITE-ProRule" id="PRU00367"/>
    </source>
</evidence>
<dbReference type="Proteomes" id="UP000265020">
    <property type="component" value="Unassembled WGS sequence"/>
</dbReference>
<dbReference type="GO" id="GO:0003677">
    <property type="term" value="F:DNA binding"/>
    <property type="evidence" value="ECO:0007669"/>
    <property type="project" value="UniProtKB-KW"/>
</dbReference>
<feature type="compositionally biased region" description="Low complexity" evidence="8">
    <location>
        <begin position="979"/>
        <end position="994"/>
    </location>
</feature>
<dbReference type="CDD" id="cd09577">
    <property type="entry name" value="SAM_Ph1_2_3"/>
    <property type="match status" value="1"/>
</dbReference>
<feature type="compositionally biased region" description="Basic and acidic residues" evidence="8">
    <location>
        <begin position="1029"/>
        <end position="1043"/>
    </location>
</feature>
<evidence type="ECO:0000256" key="1">
    <source>
        <dbReference type="ARBA" id="ARBA00004123"/>
    </source>
</evidence>
<keyword evidence="4" id="KW-0862">Zinc</keyword>
<feature type="compositionally biased region" description="Low complexity" evidence="8">
    <location>
        <begin position="60"/>
        <end position="74"/>
    </location>
</feature>
<feature type="compositionally biased region" description="Polar residues" evidence="8">
    <location>
        <begin position="661"/>
        <end position="676"/>
    </location>
</feature>
<dbReference type="InterPro" id="IPR001660">
    <property type="entry name" value="SAM"/>
</dbReference>
<evidence type="ECO:0000256" key="4">
    <source>
        <dbReference type="ARBA" id="ARBA00022833"/>
    </source>
</evidence>
<feature type="region of interest" description="Disordered" evidence="8">
    <location>
        <begin position="1296"/>
        <end position="1318"/>
    </location>
</feature>
<feature type="compositionally biased region" description="Pro residues" evidence="8">
    <location>
        <begin position="819"/>
        <end position="872"/>
    </location>
</feature>
<evidence type="ECO:0000256" key="5">
    <source>
        <dbReference type="ARBA" id="ARBA00023125"/>
    </source>
</evidence>
<dbReference type="PANTHER" id="PTHR12247">
    <property type="entry name" value="POLYCOMB GROUP PROTEIN"/>
    <property type="match status" value="1"/>
</dbReference>
<dbReference type="PANTHER" id="PTHR12247:SF86">
    <property type="entry name" value="POLYHOMEOTIC-LIKE PROTEIN 2"/>
    <property type="match status" value="1"/>
</dbReference>
<comment type="subcellular location">
    <subcellularLocation>
        <location evidence="1">Nucleus</location>
    </subcellularLocation>
</comment>
<reference evidence="11" key="1">
    <citation type="submission" date="2025-08" db="UniProtKB">
        <authorList>
            <consortium name="Ensembl"/>
        </authorList>
    </citation>
    <scope>IDENTIFICATION</scope>
</reference>
<feature type="region of interest" description="Disordered" evidence="8">
    <location>
        <begin position="636"/>
        <end position="737"/>
    </location>
</feature>
<feature type="compositionally biased region" description="Low complexity" evidence="8">
    <location>
        <begin position="245"/>
        <end position="269"/>
    </location>
</feature>
<evidence type="ECO:0000313" key="11">
    <source>
        <dbReference type="Ensembl" id="ENSCVAP00000005940.1"/>
    </source>
</evidence>
<dbReference type="Gene3D" id="1.10.150.50">
    <property type="entry name" value="Transcription Factor, Ets-1"/>
    <property type="match status" value="1"/>
</dbReference>
<evidence type="ECO:0000259" key="9">
    <source>
        <dbReference type="PROSITE" id="PS50105"/>
    </source>
</evidence>
<dbReference type="PROSITE" id="PS50105">
    <property type="entry name" value="SAM_DOMAIN"/>
    <property type="match status" value="1"/>
</dbReference>
<feature type="compositionally biased region" description="Low complexity" evidence="8">
    <location>
        <begin position="399"/>
        <end position="411"/>
    </location>
</feature>
<feature type="compositionally biased region" description="Low complexity" evidence="8">
    <location>
        <begin position="283"/>
        <end position="295"/>
    </location>
</feature>
<keyword evidence="6" id="KW-0539">Nucleus</keyword>
<feature type="region of interest" description="Disordered" evidence="8">
    <location>
        <begin position="940"/>
        <end position="1068"/>
    </location>
</feature>
<feature type="compositionally biased region" description="Low complexity" evidence="8">
    <location>
        <begin position="1299"/>
        <end position="1311"/>
    </location>
</feature>
<feature type="compositionally biased region" description="Polar residues" evidence="8">
    <location>
        <begin position="7"/>
        <end position="22"/>
    </location>
</feature>
<feature type="region of interest" description="Disordered" evidence="8">
    <location>
        <begin position="106"/>
        <end position="215"/>
    </location>
</feature>
<keyword evidence="5" id="KW-0238">DNA-binding</keyword>